<dbReference type="GO" id="GO:0005230">
    <property type="term" value="F:extracellular ligand-gated monoatomic ion channel activity"/>
    <property type="evidence" value="ECO:0007669"/>
    <property type="project" value="InterPro"/>
</dbReference>
<keyword evidence="5" id="KW-0406">Ion transport</keyword>
<dbReference type="PANTHER" id="PTHR18945">
    <property type="entry name" value="NEUROTRANSMITTER GATED ION CHANNEL"/>
    <property type="match status" value="1"/>
</dbReference>
<dbReference type="InterPro" id="IPR036719">
    <property type="entry name" value="Neuro-gated_channel_TM_sf"/>
</dbReference>
<dbReference type="InterPro" id="IPR036734">
    <property type="entry name" value="Neur_chan_lig-bd_sf"/>
</dbReference>
<evidence type="ECO:0000256" key="8">
    <source>
        <dbReference type="SAM" id="SignalP"/>
    </source>
</evidence>
<dbReference type="InterPro" id="IPR006028">
    <property type="entry name" value="GABAA/Glycine_rcpt"/>
</dbReference>
<comment type="subcellular location">
    <subcellularLocation>
        <location evidence="2">Cell membrane</location>
    </subcellularLocation>
    <subcellularLocation>
        <location evidence="1">Membrane</location>
        <topology evidence="1">Multi-pass membrane protein</topology>
    </subcellularLocation>
</comment>
<dbReference type="Gene3D" id="2.70.170.10">
    <property type="entry name" value="Neurotransmitter-gated ion-channel ligand-binding domain"/>
    <property type="match status" value="1"/>
</dbReference>
<evidence type="ECO:0000313" key="11">
    <source>
        <dbReference type="Proteomes" id="UP000094501"/>
    </source>
</evidence>
<feature type="transmembrane region" description="Helical" evidence="7">
    <location>
        <begin position="260"/>
        <end position="279"/>
    </location>
</feature>
<proteinExistence type="predicted"/>
<dbReference type="SUPFAM" id="SSF63712">
    <property type="entry name" value="Nicotinic receptor ligand binding domain-like"/>
    <property type="match status" value="1"/>
</dbReference>
<evidence type="ECO:0000256" key="4">
    <source>
        <dbReference type="ARBA" id="ARBA00022475"/>
    </source>
</evidence>
<keyword evidence="4" id="KW-1003">Cell membrane</keyword>
<reference evidence="10 11" key="1">
    <citation type="journal article" date="2016" name="Environ. Microbiol.">
        <title>New Methyloceanibacter diversity from North Sea sediments includes methanotroph containing solely the soluble methane monooxygenase.</title>
        <authorList>
            <person name="Vekeman B."/>
            <person name="Kerckhof F.M."/>
            <person name="Cremers G."/>
            <person name="de Vos P."/>
            <person name="Vandamme P."/>
            <person name="Boon N."/>
            <person name="Op den Camp H.J."/>
            <person name="Heylen K."/>
        </authorList>
    </citation>
    <scope>NUCLEOTIDE SEQUENCE [LARGE SCALE GENOMIC DNA]</scope>
    <source>
        <strain evidence="10 11">R-67174</strain>
    </source>
</reference>
<keyword evidence="8" id="KW-0732">Signal</keyword>
<keyword evidence="6" id="KW-0407">Ion channel</keyword>
<evidence type="ECO:0000256" key="7">
    <source>
        <dbReference type="SAM" id="Phobius"/>
    </source>
</evidence>
<keyword evidence="11" id="KW-1185">Reference proteome</keyword>
<comment type="caution">
    <text evidence="10">The sequence shown here is derived from an EMBL/GenBank/DDBJ whole genome shotgun (WGS) entry which is preliminary data.</text>
</comment>
<dbReference type="Gene3D" id="1.20.58.390">
    <property type="entry name" value="Neurotransmitter-gated ion-channel transmembrane domain"/>
    <property type="match status" value="1"/>
</dbReference>
<evidence type="ECO:0000259" key="9">
    <source>
        <dbReference type="Pfam" id="PF02932"/>
    </source>
</evidence>
<dbReference type="GO" id="GO:0004888">
    <property type="term" value="F:transmembrane signaling receptor activity"/>
    <property type="evidence" value="ECO:0007669"/>
    <property type="project" value="InterPro"/>
</dbReference>
<feature type="domain" description="Neurotransmitter-gated ion-channel transmembrane" evidence="9">
    <location>
        <begin position="233"/>
        <end position="307"/>
    </location>
</feature>
<sequence length="348" mass="37900">MKAPRAVATFAVAMIAGLCALTAVPAGAQAPAEDVPKAVRQAIENAPAPGPEQVIVGAYINDIQQIDFKTNNYVIDLYVWFRWKSPGIDPSKTMEFMNRFASDNNLREALTEEPDEIPGGGYYSILRYQGLFSTKFQLATFPFDTQVLTVVMEDTLAGAAEQIYVPDGKTPVIVDPVITLPGFTVGTPTMTIGTNTYPTNFGDPTVPKAEPYSRITLSVPVTRPVVAMSIKTFVPVILIVACALLVYFVRPAYVEGRIGLGITALLTLVAIQLTATSSLPDVDYLMMLDKIFLLAYLFIIVALARVVATSWQGKENELQIKRQDRRWAAVTLGVYLVASIAVVWTSLA</sequence>
<feature type="transmembrane region" description="Helical" evidence="7">
    <location>
        <begin position="328"/>
        <end position="347"/>
    </location>
</feature>
<gene>
    <name evidence="10" type="ORF">AUC68_05680</name>
</gene>
<dbReference type="Proteomes" id="UP000094501">
    <property type="component" value="Unassembled WGS sequence"/>
</dbReference>
<organism evidence="10 11">
    <name type="scientific">Methyloceanibacter methanicus</name>
    <dbReference type="NCBI Taxonomy" id="1774968"/>
    <lineage>
        <taxon>Bacteria</taxon>
        <taxon>Pseudomonadati</taxon>
        <taxon>Pseudomonadota</taxon>
        <taxon>Alphaproteobacteria</taxon>
        <taxon>Hyphomicrobiales</taxon>
        <taxon>Hyphomicrobiaceae</taxon>
        <taxon>Methyloceanibacter</taxon>
    </lineage>
</organism>
<protein>
    <recommendedName>
        <fullName evidence="9">Neurotransmitter-gated ion-channel transmembrane domain-containing protein</fullName>
    </recommendedName>
</protein>
<accession>A0A1E3W2U4</accession>
<dbReference type="InterPro" id="IPR038050">
    <property type="entry name" value="Neuro_actylchol_rec"/>
</dbReference>
<evidence type="ECO:0000256" key="3">
    <source>
        <dbReference type="ARBA" id="ARBA00022448"/>
    </source>
</evidence>
<name>A0A1E3W2U4_9HYPH</name>
<dbReference type="InterPro" id="IPR006029">
    <property type="entry name" value="Neurotrans-gated_channel_TM"/>
</dbReference>
<feature type="chain" id="PRO_5009139045" description="Neurotransmitter-gated ion-channel transmembrane domain-containing protein" evidence="8">
    <location>
        <begin position="29"/>
        <end position="348"/>
    </location>
</feature>
<evidence type="ECO:0000256" key="6">
    <source>
        <dbReference type="ARBA" id="ARBA00023303"/>
    </source>
</evidence>
<feature type="transmembrane region" description="Helical" evidence="7">
    <location>
        <begin position="291"/>
        <end position="308"/>
    </location>
</feature>
<evidence type="ECO:0000256" key="2">
    <source>
        <dbReference type="ARBA" id="ARBA00004236"/>
    </source>
</evidence>
<keyword evidence="3" id="KW-0813">Transport</keyword>
<dbReference type="InterPro" id="IPR006201">
    <property type="entry name" value="Neur_channel"/>
</dbReference>
<dbReference type="GO" id="GO:0005886">
    <property type="term" value="C:plasma membrane"/>
    <property type="evidence" value="ECO:0007669"/>
    <property type="project" value="UniProtKB-SubCell"/>
</dbReference>
<evidence type="ECO:0000256" key="5">
    <source>
        <dbReference type="ARBA" id="ARBA00023065"/>
    </source>
</evidence>
<keyword evidence="7" id="KW-0812">Transmembrane</keyword>
<evidence type="ECO:0000313" key="10">
    <source>
        <dbReference type="EMBL" id="ODR99456.1"/>
    </source>
</evidence>
<dbReference type="STRING" id="1774968.AUC68_05680"/>
<keyword evidence="7" id="KW-1133">Transmembrane helix</keyword>
<dbReference type="AlphaFoldDB" id="A0A1E3W2U4"/>
<feature type="signal peptide" evidence="8">
    <location>
        <begin position="1"/>
        <end position="28"/>
    </location>
</feature>
<dbReference type="SUPFAM" id="SSF90112">
    <property type="entry name" value="Neurotransmitter-gated ion-channel transmembrane pore"/>
    <property type="match status" value="1"/>
</dbReference>
<keyword evidence="7" id="KW-0472">Membrane</keyword>
<feature type="transmembrane region" description="Helical" evidence="7">
    <location>
        <begin position="225"/>
        <end position="248"/>
    </location>
</feature>
<dbReference type="Pfam" id="PF02932">
    <property type="entry name" value="Neur_chan_memb"/>
    <property type="match status" value="1"/>
</dbReference>
<evidence type="ECO:0000256" key="1">
    <source>
        <dbReference type="ARBA" id="ARBA00004141"/>
    </source>
</evidence>
<dbReference type="PRINTS" id="PR00253">
    <property type="entry name" value="GABAARECEPTR"/>
</dbReference>
<dbReference type="EMBL" id="LPWG01000011">
    <property type="protein sequence ID" value="ODR99456.1"/>
    <property type="molecule type" value="Genomic_DNA"/>
</dbReference>